<evidence type="ECO:0000313" key="6">
    <source>
        <dbReference type="EMBL" id="ERF77486.1"/>
    </source>
</evidence>
<dbReference type="AlphaFoldDB" id="U1GZ74"/>
<dbReference type="RefSeq" id="WP_021462340.1">
    <property type="nucleotide sequence ID" value="NZ_AVOX01000061.1"/>
</dbReference>
<keyword evidence="4" id="KW-0051">Antiviral defense</keyword>
<dbReference type="GO" id="GO:0051607">
    <property type="term" value="P:defense response to virus"/>
    <property type="evidence" value="ECO:0007669"/>
    <property type="project" value="UniProtKB-KW"/>
</dbReference>
<accession>U1GZ74</accession>
<dbReference type="EMBL" id="AVOX01000061">
    <property type="protein sequence ID" value="ERF77486.1"/>
    <property type="molecule type" value="Genomic_DNA"/>
</dbReference>
<evidence type="ECO:0000256" key="1">
    <source>
        <dbReference type="ARBA" id="ARBA00005772"/>
    </source>
</evidence>
<feature type="domain" description="CRISPR type III-associated protein" evidence="5">
    <location>
        <begin position="18"/>
        <end position="198"/>
    </location>
</feature>
<gene>
    <name evidence="6" type="ORF">N561_11240</name>
</gene>
<organism evidence="6 7">
    <name type="scientific">Gallibacterium anatis 12656/12</name>
    <dbReference type="NCBI Taxonomy" id="1195244"/>
    <lineage>
        <taxon>Bacteria</taxon>
        <taxon>Pseudomonadati</taxon>
        <taxon>Pseudomonadota</taxon>
        <taxon>Gammaproteobacteria</taxon>
        <taxon>Pasteurellales</taxon>
        <taxon>Pasteurellaceae</taxon>
        <taxon>Gallibacterium</taxon>
    </lineage>
</organism>
<dbReference type="Proteomes" id="UP000016529">
    <property type="component" value="Unassembled WGS sequence"/>
</dbReference>
<sequence length="313" mass="35854">MQTYRVFLNPESAFGTPLVGDTLFGQLCWAIVHRYGETRLNDLLKTYCDDKPFMVVSDAFLHNYIPLPCLPLGYWEKQDNIDHKMLKKKRWISLSHLNKPVKEWLEYSKSEEDIINTEISLIVEQPHNTINRITGTTGLAPFSPYMMDQIWFDNKLFTMDLYIVIDEEQFSLDELKQILQDVGQFGYGRDATIGLGKFIVKNISSYQWEINTSCNSYLTLANCAPQKLPLDRENSYYNILTHFGRHGSLQGLVNPYKKPILLAKSGAVFTPLEFKTEVFIGQGVGNISYQQVNAVHQGYCPVIPICLDIYAQG</sequence>
<evidence type="ECO:0000259" key="5">
    <source>
        <dbReference type="Pfam" id="PF03787"/>
    </source>
</evidence>
<name>U1GZ74_9PAST</name>
<reference evidence="6 7" key="1">
    <citation type="journal article" date="2013" name="Genome Announc.">
        <title>Draft Genome Sequence of Gallibacterium anatis bv. haemolytica 12656-12 Liver, an Isolate Obtained from the Liver of a Septicemic Chicken.</title>
        <authorList>
            <person name="Kudirkiene E."/>
            <person name="Christensen H."/>
            <person name="Bojesen A.M."/>
        </authorList>
    </citation>
    <scope>NUCLEOTIDE SEQUENCE [LARGE SCALE GENOMIC DNA]</scope>
    <source>
        <strain evidence="6">12656/12</strain>
    </source>
</reference>
<protein>
    <recommendedName>
        <fullName evidence="2">CRISPR system Cms protein Csm4</fullName>
    </recommendedName>
</protein>
<dbReference type="InterPro" id="IPR005537">
    <property type="entry name" value="RAMP_III_fam"/>
</dbReference>
<dbReference type="GO" id="GO:0003723">
    <property type="term" value="F:RNA binding"/>
    <property type="evidence" value="ECO:0007669"/>
    <property type="project" value="UniProtKB-KW"/>
</dbReference>
<proteinExistence type="inferred from homology"/>
<evidence type="ECO:0000256" key="2">
    <source>
        <dbReference type="ARBA" id="ARBA00016109"/>
    </source>
</evidence>
<comment type="caution">
    <text evidence="6">The sequence shown here is derived from an EMBL/GenBank/DDBJ whole genome shotgun (WGS) entry which is preliminary data.</text>
</comment>
<comment type="similarity">
    <text evidence="1">Belongs to the CRISPR-associated Csm4 family.</text>
</comment>
<dbReference type="NCBIfam" id="TIGR01903">
    <property type="entry name" value="cas5_csm4"/>
    <property type="match status" value="1"/>
</dbReference>
<dbReference type="Pfam" id="PF03787">
    <property type="entry name" value="RAMPs"/>
    <property type="match status" value="1"/>
</dbReference>
<evidence type="ECO:0000313" key="7">
    <source>
        <dbReference type="Proteomes" id="UP000016529"/>
    </source>
</evidence>
<dbReference type="PATRIC" id="fig|1195244.3.peg.2157"/>
<evidence type="ECO:0000256" key="3">
    <source>
        <dbReference type="ARBA" id="ARBA00022884"/>
    </source>
</evidence>
<evidence type="ECO:0000256" key="4">
    <source>
        <dbReference type="ARBA" id="ARBA00023118"/>
    </source>
</evidence>
<keyword evidence="3" id="KW-0694">RNA-binding</keyword>
<dbReference type="InterPro" id="IPR005510">
    <property type="entry name" value="Csm4"/>
</dbReference>